<keyword evidence="2" id="KW-0378">Hydrolase</keyword>
<dbReference type="PANTHER" id="PTHR31126">
    <property type="entry name" value="TYROSINE-PROTEIN PHOSPHATASE"/>
    <property type="match status" value="1"/>
</dbReference>
<protein>
    <submittedName>
        <fullName evidence="2">Protein tyrosine phosphatase</fullName>
        <ecNumber evidence="2">3.1.3.48</ecNumber>
    </submittedName>
</protein>
<evidence type="ECO:0000256" key="1">
    <source>
        <dbReference type="ARBA" id="ARBA00009580"/>
    </source>
</evidence>
<comment type="similarity">
    <text evidence="1">Belongs to the protein-tyrosine phosphatase family.</text>
</comment>
<gene>
    <name evidence="2" type="ORF">BVER_02490</name>
</gene>
<dbReference type="SUPFAM" id="SSF52799">
    <property type="entry name" value="(Phosphotyrosine protein) phosphatases II"/>
    <property type="match status" value="1"/>
</dbReference>
<sequence length="291" mass="30595">MTPTLPSLSRRIFLRGSAHVVVLSGIGASLLSACGGSNETDSVPETPRLANVENFRDMAGMGDGYPTADGRRLRRGVIYRSGALTADASDLVALQRLSLSAVHDLRTPTEVTLAADTLPDGVTRDTHAIAPIDAALAAPRDADAASAWMIQRQRQMIGDAVARAQFGALLTRVARVAGPQVVHGATGKDRTGWAAALLLAIADMPLDVIIQDYLATNVAAQAQIAARVSAHAARAGVTSQTIAPLYQAQSATIEAAFDEMQNKFVTLNDYLSKGLSLAQSDIDMLRAKLVA</sequence>
<comment type="caution">
    <text evidence="2">The sequence shown here is derived from an EMBL/GenBank/DDBJ whole genome shotgun (WGS) entry which is preliminary data.</text>
</comment>
<dbReference type="RefSeq" id="WP_157056065.1">
    <property type="nucleotide sequence ID" value="NZ_LFJJ01000067.1"/>
</dbReference>
<dbReference type="Proteomes" id="UP000036959">
    <property type="component" value="Unassembled WGS sequence"/>
</dbReference>
<name>A0A0L0MDI1_9BURK</name>
<dbReference type="Pfam" id="PF13350">
    <property type="entry name" value="Y_phosphatase3"/>
    <property type="match status" value="1"/>
</dbReference>
<dbReference type="PANTHER" id="PTHR31126:SF1">
    <property type="entry name" value="TYROSINE SPECIFIC PROTEIN PHOSPHATASES DOMAIN-CONTAINING PROTEIN"/>
    <property type="match status" value="1"/>
</dbReference>
<accession>A0A0L0MDI1</accession>
<keyword evidence="3" id="KW-1185">Reference proteome</keyword>
<evidence type="ECO:0000313" key="2">
    <source>
        <dbReference type="EMBL" id="KND60351.1"/>
    </source>
</evidence>
<dbReference type="EC" id="3.1.3.48" evidence="2"/>
<dbReference type="OrthoDB" id="1188001at2"/>
<dbReference type="PROSITE" id="PS51318">
    <property type="entry name" value="TAT"/>
    <property type="match status" value="1"/>
</dbReference>
<dbReference type="EMBL" id="LFJJ01000067">
    <property type="protein sequence ID" value="KND60351.1"/>
    <property type="molecule type" value="Genomic_DNA"/>
</dbReference>
<dbReference type="InterPro" id="IPR006311">
    <property type="entry name" value="TAT_signal"/>
</dbReference>
<dbReference type="Gene3D" id="3.90.190.10">
    <property type="entry name" value="Protein tyrosine phosphatase superfamily"/>
    <property type="match status" value="1"/>
</dbReference>
<proteinExistence type="inferred from homology"/>
<evidence type="ECO:0000313" key="3">
    <source>
        <dbReference type="Proteomes" id="UP000036959"/>
    </source>
</evidence>
<reference evidence="3" key="1">
    <citation type="submission" date="2015-06" db="EMBL/GenBank/DDBJ databases">
        <title>Comparative genomics of Burkholderia leaf nodule symbionts.</title>
        <authorList>
            <person name="Carlier A."/>
            <person name="Eberl L."/>
            <person name="Pinto-Carbo M."/>
        </authorList>
    </citation>
    <scope>NUCLEOTIDE SEQUENCE [LARGE SCALE GENOMIC DNA]</scope>
    <source>
        <strain evidence="3">UZHbot4</strain>
    </source>
</reference>
<dbReference type="InterPro" id="IPR029021">
    <property type="entry name" value="Prot-tyrosine_phosphatase-like"/>
</dbReference>
<dbReference type="PATRIC" id="fig|242163.4.peg.6266"/>
<organism evidence="2 3">
    <name type="scientific">Candidatus Burkholderia verschuerenii</name>
    <dbReference type="NCBI Taxonomy" id="242163"/>
    <lineage>
        <taxon>Bacteria</taxon>
        <taxon>Pseudomonadati</taxon>
        <taxon>Pseudomonadota</taxon>
        <taxon>Betaproteobacteria</taxon>
        <taxon>Burkholderiales</taxon>
        <taxon>Burkholderiaceae</taxon>
        <taxon>Burkholderia</taxon>
    </lineage>
</organism>
<dbReference type="InterPro" id="IPR026893">
    <property type="entry name" value="Tyr/Ser_Pase_IphP-type"/>
</dbReference>
<dbReference type="AlphaFoldDB" id="A0A0L0MDI1"/>
<dbReference type="GO" id="GO:0004725">
    <property type="term" value="F:protein tyrosine phosphatase activity"/>
    <property type="evidence" value="ECO:0007669"/>
    <property type="project" value="UniProtKB-EC"/>
</dbReference>